<evidence type="ECO:0000313" key="2">
    <source>
        <dbReference type="EMBL" id="MDW5594297.1"/>
    </source>
</evidence>
<reference evidence="2 3" key="2">
    <citation type="submission" date="2023-10" db="EMBL/GenBank/DDBJ databases">
        <authorList>
            <person name="Han X.F."/>
        </authorList>
    </citation>
    <scope>NUCLEOTIDE SEQUENCE [LARGE SCALE GENOMIC DNA]</scope>
    <source>
        <strain evidence="2 3">KCTC 39840</strain>
    </source>
</reference>
<gene>
    <name evidence="2" type="ORF">R7226_08115</name>
</gene>
<dbReference type="InterPro" id="IPR036249">
    <property type="entry name" value="Thioredoxin-like_sf"/>
</dbReference>
<proteinExistence type="predicted"/>
<dbReference type="RefSeq" id="WP_318596568.1">
    <property type="nucleotide sequence ID" value="NZ_JAWSTH010000015.1"/>
</dbReference>
<sequence length="669" mass="73146">MANALANETSPYLLQHKENPVDWRPWGPQALAAARERDVPLLISIGYSACHWCHVMERESFEDPEIAELMNELFVCVKVDREERPDVDAIYMDAVQAMTGHGGWPLNAFATPDQVPFYAGTYFPPEARQGMPSWRQVLEAISAAWRDRRAEILEQSARIVERLEGGARLAPSGAMVDPGMLDDAVDALRQNADPVNGGFGRAPKFPQSSAIELLLAHGETTVALDALRAMARGGIHDQLGGGFSRYAVDAAWVVPHFEKMLYDNALLARAYLHGWQVSGEPLLRAVAEDTLDWALREMRGPEGGFYSALDADSEGVEGKFYVWSLGELRSALGGDEALLATAVEWYGASERGNFEGVNILVRAAGSAPEPPELPEIRRRLLAVRDRRVRPGLDDKRLTSWNALTIAALAEAGALLERDDYLDAARAAAGFLLTSVQDDDGRLRRSWKDGRATLPGYLEDHAYLLEALLTLYEATFEPRWFAAARRLADITIAQFGDDEQGGFFQTAADHEQLVTRRKELEDTPIPSGQSAAANGLLRLSRLTGEAEYERRAESVIALLHPLAANHPQAFAHLLRAIDFQQSEVHEVAIVGPAESAAPLLRAVRGAFRPHVVLAGAVDSAPGAHADDASAVPELLEGRHALDGRAAAYVCERFTCRAPVTDPDALLRLLG</sequence>
<dbReference type="InterPro" id="IPR012341">
    <property type="entry name" value="6hp_glycosidase-like_sf"/>
</dbReference>
<dbReference type="PIRSF" id="PIRSF006402">
    <property type="entry name" value="UCP006402_thioredoxin"/>
    <property type="match status" value="1"/>
</dbReference>
<dbReference type="InterPro" id="IPR008928">
    <property type="entry name" value="6-hairpin_glycosidase_sf"/>
</dbReference>
<comment type="caution">
    <text evidence="2">The sequence shown here is derived from an EMBL/GenBank/DDBJ whole genome shotgun (WGS) entry which is preliminary data.</text>
</comment>
<reference evidence="3" key="1">
    <citation type="submission" date="2023-07" db="EMBL/GenBank/DDBJ databases">
        <title>Conexibacter stalactiti sp. nov., isolated from stalactites in a lava cave and emended description of the genus Conexibacter.</title>
        <authorList>
            <person name="Lee S.D."/>
        </authorList>
    </citation>
    <scope>NUCLEOTIDE SEQUENCE [LARGE SCALE GENOMIC DNA]</scope>
    <source>
        <strain evidence="3">KCTC 39840</strain>
    </source>
</reference>
<evidence type="ECO:0000259" key="1">
    <source>
        <dbReference type="Pfam" id="PF03190"/>
    </source>
</evidence>
<name>A0ABU4HM09_9ACTN</name>
<dbReference type="Gene3D" id="3.40.30.10">
    <property type="entry name" value="Glutaredoxin"/>
    <property type="match status" value="1"/>
</dbReference>
<dbReference type="Proteomes" id="UP001284601">
    <property type="component" value="Unassembled WGS sequence"/>
</dbReference>
<dbReference type="SUPFAM" id="SSF52833">
    <property type="entry name" value="Thioredoxin-like"/>
    <property type="match status" value="1"/>
</dbReference>
<dbReference type="EMBL" id="JAWSTH010000015">
    <property type="protein sequence ID" value="MDW5594297.1"/>
    <property type="molecule type" value="Genomic_DNA"/>
</dbReference>
<keyword evidence="3" id="KW-1185">Reference proteome</keyword>
<protein>
    <submittedName>
        <fullName evidence="2">Thioredoxin domain-containing protein</fullName>
    </submittedName>
</protein>
<dbReference type="PANTHER" id="PTHR42899:SF1">
    <property type="entry name" value="SPERMATOGENESIS-ASSOCIATED PROTEIN 20"/>
    <property type="match status" value="1"/>
</dbReference>
<dbReference type="Pfam" id="PF03190">
    <property type="entry name" value="Thioredox_DsbH"/>
    <property type="match status" value="1"/>
</dbReference>
<dbReference type="SUPFAM" id="SSF48208">
    <property type="entry name" value="Six-hairpin glycosidases"/>
    <property type="match status" value="1"/>
</dbReference>
<dbReference type="Gene3D" id="1.50.10.10">
    <property type="match status" value="1"/>
</dbReference>
<dbReference type="PANTHER" id="PTHR42899">
    <property type="entry name" value="SPERMATOGENESIS-ASSOCIATED PROTEIN 20"/>
    <property type="match status" value="1"/>
</dbReference>
<organism evidence="2 3">
    <name type="scientific">Conexibacter stalactiti</name>
    <dbReference type="NCBI Taxonomy" id="1940611"/>
    <lineage>
        <taxon>Bacteria</taxon>
        <taxon>Bacillati</taxon>
        <taxon>Actinomycetota</taxon>
        <taxon>Thermoleophilia</taxon>
        <taxon>Solirubrobacterales</taxon>
        <taxon>Conexibacteraceae</taxon>
        <taxon>Conexibacter</taxon>
    </lineage>
</organism>
<evidence type="ECO:0000313" key="3">
    <source>
        <dbReference type="Proteomes" id="UP001284601"/>
    </source>
</evidence>
<dbReference type="InterPro" id="IPR024705">
    <property type="entry name" value="Ssp411"/>
</dbReference>
<feature type="domain" description="Spermatogenesis-associated protein 20-like TRX" evidence="1">
    <location>
        <begin position="3"/>
        <end position="163"/>
    </location>
</feature>
<dbReference type="InterPro" id="IPR004879">
    <property type="entry name" value="Ssp411-like_TRX"/>
</dbReference>
<accession>A0ABU4HM09</accession>
<dbReference type="CDD" id="cd02955">
    <property type="entry name" value="SSP411"/>
    <property type="match status" value="1"/>
</dbReference>